<evidence type="ECO:0000313" key="9">
    <source>
        <dbReference type="Proteomes" id="UP001165042"/>
    </source>
</evidence>
<feature type="compositionally biased region" description="Low complexity" evidence="4">
    <location>
        <begin position="78"/>
        <end position="94"/>
    </location>
</feature>
<evidence type="ECO:0000256" key="3">
    <source>
        <dbReference type="ARBA" id="ARBA00022729"/>
    </source>
</evidence>
<gene>
    <name evidence="8" type="ORF">Aglo03_27560</name>
</gene>
<evidence type="ECO:0000256" key="4">
    <source>
        <dbReference type="SAM" id="MobiDB-lite"/>
    </source>
</evidence>
<keyword evidence="9" id="KW-1185">Reference proteome</keyword>
<protein>
    <recommendedName>
        <fullName evidence="7">SD-repeat containing protein B domain-containing protein</fullName>
    </recommendedName>
</protein>
<reference evidence="8" key="1">
    <citation type="submission" date="2023-02" db="EMBL/GenBank/DDBJ databases">
        <title>Actinokineospora globicatena NBRC 15670.</title>
        <authorList>
            <person name="Ichikawa N."/>
            <person name="Sato H."/>
            <person name="Tonouchi N."/>
        </authorList>
    </citation>
    <scope>NUCLEOTIDE SEQUENCE</scope>
    <source>
        <strain evidence="8">NBRC 15670</strain>
    </source>
</reference>
<feature type="compositionally biased region" description="Low complexity" evidence="4">
    <location>
        <begin position="102"/>
        <end position="118"/>
    </location>
</feature>
<dbReference type="GO" id="GO:0005975">
    <property type="term" value="P:carbohydrate metabolic process"/>
    <property type="evidence" value="ECO:0007669"/>
    <property type="project" value="UniProtKB-ARBA"/>
</dbReference>
<dbReference type="SUPFAM" id="SSF49478">
    <property type="entry name" value="Cna protein B-type domain"/>
    <property type="match status" value="1"/>
</dbReference>
<comment type="subcellular location">
    <subcellularLocation>
        <location evidence="1">Secreted</location>
    </subcellularLocation>
</comment>
<evidence type="ECO:0000256" key="6">
    <source>
        <dbReference type="SAM" id="SignalP"/>
    </source>
</evidence>
<keyword evidence="5" id="KW-0472">Membrane</keyword>
<sequence length="635" mass="65210">MIVSARLAARRSLALVAAVALTATLAGTAHASETEAPETGTSVVETTPAPAAEDQPPAPEPAAPAPVEPAAPAPVDPEPVTAEPVAPAAESPVDTPAPVESTPVTPAETAPEPTPAPAAAAAAQLSISATVGAGPFLVGRQFPVVVTITNSGDADATDVRAEGYSSGYFSVDSNDWGQLSTWNGAGVTVAAGQNLVVTVDGSVSGWNGAAPVAVFAVRQGQNQVGTFQLPIPVKAPDSGTDTVGGTVFADRDGNGFPGAGEGFAGIKVSLYASGMPDTKSTTTDASGRFQFPNLPIQVYSISVDSVPGGWVIANRYAQVEADGEGSAANLLMRGVRPLSDKLTASMRFTKDLYQVGDRAEIVVTLTNKGSQDITGVIAGCDRSGGEGPELRDVDLGELEWGHGVTVAAGQTRTFSITGSISDETVEWGGVAYDCDFGPNVLESPEGFPMASAVARVPAPNTDLALEFHQDLDDDWHNSDDELLPGIAIGLRDAITGEVVRKGSTGARGEITFSDIPAGPYRIEIYSDWTFADTFWRDFGTVFAGSCERCGAISVRLIPTPGNPVPPTPDTNPVVPVVNPVTPTTPAPQARAAITTTDSTLADTGANVTTLTLFALLTLLAGATLTLTTRKRRPTA</sequence>
<keyword evidence="3 6" id="KW-0732">Signal</keyword>
<feature type="signal peptide" evidence="6">
    <location>
        <begin position="1"/>
        <end position="31"/>
    </location>
</feature>
<dbReference type="RefSeq" id="WP_285610693.1">
    <property type="nucleotide sequence ID" value="NZ_BSSD01000004.1"/>
</dbReference>
<dbReference type="EMBL" id="BSSD01000004">
    <property type="protein sequence ID" value="GLW91940.1"/>
    <property type="molecule type" value="Genomic_DNA"/>
</dbReference>
<dbReference type="InterPro" id="IPR013783">
    <property type="entry name" value="Ig-like_fold"/>
</dbReference>
<name>A0A9W6V6T1_9PSEU</name>
<evidence type="ECO:0000313" key="8">
    <source>
        <dbReference type="EMBL" id="GLW91940.1"/>
    </source>
</evidence>
<feature type="domain" description="SD-repeat containing protein B" evidence="7">
    <location>
        <begin position="242"/>
        <end position="316"/>
    </location>
</feature>
<comment type="caution">
    <text evidence="8">The sequence shown here is derived from an EMBL/GenBank/DDBJ whole genome shotgun (WGS) entry which is preliminary data.</text>
</comment>
<evidence type="ECO:0000256" key="5">
    <source>
        <dbReference type="SAM" id="Phobius"/>
    </source>
</evidence>
<dbReference type="Proteomes" id="UP001165042">
    <property type="component" value="Unassembled WGS sequence"/>
</dbReference>
<dbReference type="InterPro" id="IPR033764">
    <property type="entry name" value="Sdr_B"/>
</dbReference>
<dbReference type="Pfam" id="PF17210">
    <property type="entry name" value="SdrD_B"/>
    <property type="match status" value="1"/>
</dbReference>
<feature type="region of interest" description="Disordered" evidence="4">
    <location>
        <begin position="30"/>
        <end position="118"/>
    </location>
</feature>
<feature type="transmembrane region" description="Helical" evidence="5">
    <location>
        <begin position="607"/>
        <end position="626"/>
    </location>
</feature>
<keyword evidence="2" id="KW-0964">Secreted</keyword>
<evidence type="ECO:0000256" key="1">
    <source>
        <dbReference type="ARBA" id="ARBA00004613"/>
    </source>
</evidence>
<feature type="compositionally biased region" description="Low complexity" evidence="4">
    <location>
        <begin position="45"/>
        <end position="55"/>
    </location>
</feature>
<dbReference type="SUPFAM" id="SSF117074">
    <property type="entry name" value="Hypothetical protein PA1324"/>
    <property type="match status" value="1"/>
</dbReference>
<accession>A0A9W6V6T1</accession>
<dbReference type="GO" id="GO:0005576">
    <property type="term" value="C:extracellular region"/>
    <property type="evidence" value="ECO:0007669"/>
    <property type="project" value="UniProtKB-SubCell"/>
</dbReference>
<proteinExistence type="predicted"/>
<keyword evidence="5" id="KW-1133">Transmembrane helix</keyword>
<dbReference type="AlphaFoldDB" id="A0A9W6V6T1"/>
<feature type="chain" id="PRO_5040786592" description="SD-repeat containing protein B domain-containing protein" evidence="6">
    <location>
        <begin position="32"/>
        <end position="635"/>
    </location>
</feature>
<feature type="compositionally biased region" description="Pro residues" evidence="4">
    <location>
        <begin position="56"/>
        <end position="77"/>
    </location>
</feature>
<dbReference type="Gene3D" id="2.60.40.10">
    <property type="entry name" value="Immunoglobulins"/>
    <property type="match status" value="1"/>
</dbReference>
<organism evidence="8 9">
    <name type="scientific">Actinokineospora globicatena</name>
    <dbReference type="NCBI Taxonomy" id="103729"/>
    <lineage>
        <taxon>Bacteria</taxon>
        <taxon>Bacillati</taxon>
        <taxon>Actinomycetota</taxon>
        <taxon>Actinomycetes</taxon>
        <taxon>Pseudonocardiales</taxon>
        <taxon>Pseudonocardiaceae</taxon>
        <taxon>Actinokineospora</taxon>
    </lineage>
</organism>
<evidence type="ECO:0000259" key="7">
    <source>
        <dbReference type="Pfam" id="PF17210"/>
    </source>
</evidence>
<keyword evidence="5" id="KW-0812">Transmembrane</keyword>
<evidence type="ECO:0000256" key="2">
    <source>
        <dbReference type="ARBA" id="ARBA00022525"/>
    </source>
</evidence>